<keyword evidence="6" id="KW-0472">Membrane</keyword>
<keyword evidence="4" id="KW-1003">Cell membrane</keyword>
<comment type="caution">
    <text evidence="8">The sequence shown here is derived from an EMBL/GenBank/DDBJ whole genome shotgun (WGS) entry which is preliminary data.</text>
</comment>
<comment type="similarity">
    <text evidence="3">Belongs to the PDCD10 family.</text>
</comment>
<evidence type="ECO:0000256" key="2">
    <source>
        <dbReference type="ARBA" id="ARBA00004496"/>
    </source>
</evidence>
<organism evidence="8 9">
    <name type="scientific">Tigriopus californicus</name>
    <name type="common">Marine copepod</name>
    <dbReference type="NCBI Taxonomy" id="6832"/>
    <lineage>
        <taxon>Eukaryota</taxon>
        <taxon>Metazoa</taxon>
        <taxon>Ecdysozoa</taxon>
        <taxon>Arthropoda</taxon>
        <taxon>Crustacea</taxon>
        <taxon>Multicrustacea</taxon>
        <taxon>Hexanauplia</taxon>
        <taxon>Copepoda</taxon>
        <taxon>Harpacticoida</taxon>
        <taxon>Harpacticidae</taxon>
        <taxon>Tigriopus</taxon>
    </lineage>
</organism>
<evidence type="ECO:0000256" key="4">
    <source>
        <dbReference type="ARBA" id="ARBA00022475"/>
    </source>
</evidence>
<dbReference type="Pfam" id="PF20929">
    <property type="entry name" value="PDCD10_N"/>
    <property type="match status" value="1"/>
</dbReference>
<dbReference type="InterPro" id="IPR009652">
    <property type="entry name" value="PDCD10"/>
</dbReference>
<dbReference type="AlphaFoldDB" id="A0A553NPB6"/>
<name>A0A553NPB6_TIGCA</name>
<dbReference type="GO" id="GO:1903358">
    <property type="term" value="P:regulation of Golgi organization"/>
    <property type="evidence" value="ECO:0007669"/>
    <property type="project" value="TreeGrafter"/>
</dbReference>
<evidence type="ECO:0000256" key="1">
    <source>
        <dbReference type="ARBA" id="ARBA00004202"/>
    </source>
</evidence>
<evidence type="ECO:0000256" key="3">
    <source>
        <dbReference type="ARBA" id="ARBA00009181"/>
    </source>
</evidence>
<dbReference type="Gene3D" id="1.20.120.1950">
    <property type="match status" value="1"/>
</dbReference>
<keyword evidence="5" id="KW-0963">Cytoplasm</keyword>
<dbReference type="PANTHER" id="PTHR13250">
    <property type="entry name" value="TF-1 CELL APOPTOSIS RELATED PROTEIN-15"/>
    <property type="match status" value="1"/>
</dbReference>
<keyword evidence="9" id="KW-1185">Reference proteome</keyword>
<evidence type="ECO:0000259" key="7">
    <source>
        <dbReference type="Pfam" id="PF20929"/>
    </source>
</evidence>
<dbReference type="Proteomes" id="UP000318571">
    <property type="component" value="Chromosome 4"/>
</dbReference>
<dbReference type="EMBL" id="VCGU01000011">
    <property type="protein sequence ID" value="TRY67263.1"/>
    <property type="molecule type" value="Genomic_DNA"/>
</dbReference>
<dbReference type="PANTHER" id="PTHR13250:SF1">
    <property type="entry name" value="PROGRAMMED CELL DEATH PROTEIN 10"/>
    <property type="match status" value="1"/>
</dbReference>
<gene>
    <name evidence="8" type="ORF">TCAL_15888</name>
</gene>
<dbReference type="OMA" id="YQCLYSG"/>
<dbReference type="STRING" id="6832.A0A553NPB6"/>
<proteinExistence type="inferred from homology"/>
<dbReference type="GO" id="GO:0005886">
    <property type="term" value="C:plasma membrane"/>
    <property type="evidence" value="ECO:0007669"/>
    <property type="project" value="UniProtKB-SubCell"/>
</dbReference>
<evidence type="ECO:0000256" key="6">
    <source>
        <dbReference type="ARBA" id="ARBA00023136"/>
    </source>
</evidence>
<reference evidence="8 9" key="1">
    <citation type="journal article" date="2018" name="Nat. Ecol. Evol.">
        <title>Genomic signatures of mitonuclear coevolution across populations of Tigriopus californicus.</title>
        <authorList>
            <person name="Barreto F.S."/>
            <person name="Watson E.T."/>
            <person name="Lima T.G."/>
            <person name="Willett C.S."/>
            <person name="Edmands S."/>
            <person name="Li W."/>
            <person name="Burton R.S."/>
        </authorList>
    </citation>
    <scope>NUCLEOTIDE SEQUENCE [LARGE SCALE GENOMIC DNA]</scope>
    <source>
        <strain evidence="8 9">San Diego</strain>
    </source>
</reference>
<dbReference type="Pfam" id="PF06840">
    <property type="entry name" value="PDC10_C"/>
    <property type="match status" value="1"/>
</dbReference>
<dbReference type="GO" id="GO:0019901">
    <property type="term" value="F:protein kinase binding"/>
    <property type="evidence" value="ECO:0007669"/>
    <property type="project" value="TreeGrafter"/>
</dbReference>
<evidence type="ECO:0000256" key="5">
    <source>
        <dbReference type="ARBA" id="ARBA00022490"/>
    </source>
</evidence>
<dbReference type="InterPro" id="IPR048288">
    <property type="entry name" value="PDCD10_N"/>
</dbReference>
<sequence length="192" mass="21803">MEEYVLLEQQSVSASQTLRAALCKVEANHPGFAYDLVLGLVRKGDVSVNMNESLLRLQGTISEQENGEYRSSRTEEPFQELNKKSAALKKILSRIPDEITDRKTFLETIKEIASAIKKLLDAVNEVSAYIPGSQGKHALEQRKREFVKYSKRFSNTLKEFFKEGQPNSVFASATYLIYQTNQLMITVKDKCE</sequence>
<dbReference type="InterPro" id="IPR053750">
    <property type="entry name" value="PDCD10_Homolog"/>
</dbReference>
<accession>A0A553NPB6</accession>
<comment type="subcellular location">
    <subcellularLocation>
        <location evidence="1">Cell membrane</location>
        <topology evidence="1">Peripheral membrane protein</topology>
    </subcellularLocation>
    <subcellularLocation>
        <location evidence="2">Cytoplasm</location>
    </subcellularLocation>
</comment>
<evidence type="ECO:0000313" key="9">
    <source>
        <dbReference type="Proteomes" id="UP000318571"/>
    </source>
</evidence>
<dbReference type="GO" id="GO:0090443">
    <property type="term" value="C:FAR/SIN/STRIPAK complex"/>
    <property type="evidence" value="ECO:0007669"/>
    <property type="project" value="TreeGrafter"/>
</dbReference>
<protein>
    <recommendedName>
        <fullName evidence="7">Programmed cell death protein 10 dimerisation domain-containing protein</fullName>
    </recommendedName>
</protein>
<dbReference type="GO" id="GO:0005737">
    <property type="term" value="C:cytoplasm"/>
    <property type="evidence" value="ECO:0007669"/>
    <property type="project" value="UniProtKB-SubCell"/>
</dbReference>
<evidence type="ECO:0000313" key="8">
    <source>
        <dbReference type="EMBL" id="TRY67263.1"/>
    </source>
</evidence>
<feature type="domain" description="Programmed cell death protein 10 dimerisation" evidence="7">
    <location>
        <begin position="7"/>
        <end position="47"/>
    </location>
</feature>